<name>A0A6V8MM11_9BACT</name>
<feature type="transmembrane region" description="Helical" evidence="1">
    <location>
        <begin position="56"/>
        <end position="76"/>
    </location>
</feature>
<evidence type="ECO:0000256" key="1">
    <source>
        <dbReference type="SAM" id="Phobius"/>
    </source>
</evidence>
<comment type="caution">
    <text evidence="2">The sequence shown here is derived from an EMBL/GenBank/DDBJ whole genome shotgun (WGS) entry which is preliminary data.</text>
</comment>
<proteinExistence type="predicted"/>
<keyword evidence="1" id="KW-1133">Transmembrane helix</keyword>
<dbReference type="RefSeq" id="WP_183355852.1">
    <property type="nucleotide sequence ID" value="NZ_BLXX01000012.1"/>
</dbReference>
<organism evidence="2 3">
    <name type="scientific">Geomonas silvestris</name>
    <dbReference type="NCBI Taxonomy" id="2740184"/>
    <lineage>
        <taxon>Bacteria</taxon>
        <taxon>Pseudomonadati</taxon>
        <taxon>Thermodesulfobacteriota</taxon>
        <taxon>Desulfuromonadia</taxon>
        <taxon>Geobacterales</taxon>
        <taxon>Geobacteraceae</taxon>
        <taxon>Geomonas</taxon>
    </lineage>
</organism>
<dbReference type="Proteomes" id="UP000556026">
    <property type="component" value="Unassembled WGS sequence"/>
</dbReference>
<protein>
    <submittedName>
        <fullName evidence="2">Uncharacterized protein</fullName>
    </submittedName>
</protein>
<dbReference type="EMBL" id="BLXX01000012">
    <property type="protein sequence ID" value="GFO61048.1"/>
    <property type="molecule type" value="Genomic_DNA"/>
</dbReference>
<keyword evidence="1" id="KW-0472">Membrane</keyword>
<gene>
    <name evidence="2" type="ORF">GMST_33730</name>
</gene>
<feature type="transmembrane region" description="Helical" evidence="1">
    <location>
        <begin position="82"/>
        <end position="103"/>
    </location>
</feature>
<keyword evidence="3" id="KW-1185">Reference proteome</keyword>
<reference evidence="3" key="1">
    <citation type="submission" date="2020-06" db="EMBL/GenBank/DDBJ databases">
        <title>Draft genomic sequence of Geomonas sp. Red330.</title>
        <authorList>
            <person name="Itoh H."/>
            <person name="Zhenxing X."/>
            <person name="Ushijima N."/>
            <person name="Masuda Y."/>
            <person name="Shiratori Y."/>
            <person name="Senoo K."/>
        </authorList>
    </citation>
    <scope>NUCLEOTIDE SEQUENCE [LARGE SCALE GENOMIC DNA]</scope>
    <source>
        <strain evidence="3">Red330</strain>
    </source>
</reference>
<evidence type="ECO:0000313" key="2">
    <source>
        <dbReference type="EMBL" id="GFO61048.1"/>
    </source>
</evidence>
<dbReference type="AlphaFoldDB" id="A0A6V8MM11"/>
<sequence>MLIFLLMLVKMAVWVVAFITGTRCGAKGMLLHAAGLSLFLTLVDKVSVASNLDLRAIGLTLALYALMSFILLPLAWKVRKTALTVVLNFFGALGAFAGVNFIMDFLRGFLFN</sequence>
<accession>A0A6V8MM11</accession>
<evidence type="ECO:0000313" key="3">
    <source>
        <dbReference type="Proteomes" id="UP000556026"/>
    </source>
</evidence>
<keyword evidence="1" id="KW-0812">Transmembrane</keyword>